<dbReference type="Gene3D" id="2.40.440.10">
    <property type="entry name" value="L,D-transpeptidase catalytic domain-like"/>
    <property type="match status" value="1"/>
</dbReference>
<dbReference type="UniPathway" id="UPA00219"/>
<dbReference type="FunFam" id="2.40.440.10:FF:000002">
    <property type="entry name" value="L,D-transpeptidase ErfK/SrfK"/>
    <property type="match status" value="1"/>
</dbReference>
<dbReference type="PANTHER" id="PTHR30582">
    <property type="entry name" value="L,D-TRANSPEPTIDASE"/>
    <property type="match status" value="1"/>
</dbReference>
<dbReference type="RefSeq" id="WP_012561510.1">
    <property type="nucleotide sequence ID" value="NC_011386.1"/>
</dbReference>
<dbReference type="HOGENOM" id="CLU_042399_2_1_5"/>
<sequence length="174" mass="18577">MRPFASTIAIAFAALVVAFAASTSEASARPDLVNAPAGYSPGTIVVKTNERRLYLILDEQHAIRYPVGVGKRGKEWSGTTRISGKYRNPAWAPPADVKRDHPHLPDVIEGGSPRNPMGVAAMTLAGGEYAIHGTNVPKSVGGFVSYGCVRMYNPDITDLFERVSVGTPVVVVSR</sequence>
<evidence type="ECO:0000256" key="2">
    <source>
        <dbReference type="ARBA" id="ARBA00005992"/>
    </source>
</evidence>
<dbReference type="SUPFAM" id="SSF141523">
    <property type="entry name" value="L,D-transpeptidase catalytic domain-like"/>
    <property type="match status" value="1"/>
</dbReference>
<keyword evidence="6 9" id="KW-0133">Cell shape</keyword>
<protein>
    <submittedName>
        <fullName evidence="12">ErfK/YbiS/YcfS/YnhG family protein</fullName>
    </submittedName>
</protein>
<proteinExistence type="inferred from homology"/>
<accession>B6JAF4</accession>
<dbReference type="MEROPS" id="C82.003"/>
<comment type="similarity">
    <text evidence="2">Belongs to the YkuD family.</text>
</comment>
<evidence type="ECO:0000256" key="5">
    <source>
        <dbReference type="ARBA" id="ARBA00022801"/>
    </source>
</evidence>
<feature type="domain" description="L,D-TPase catalytic" evidence="11">
    <location>
        <begin position="42"/>
        <end position="172"/>
    </location>
</feature>
<feature type="signal peptide" evidence="10">
    <location>
        <begin position="1"/>
        <end position="20"/>
    </location>
</feature>
<gene>
    <name evidence="12" type="ordered locus">OCA5_c01940</name>
</gene>
<comment type="pathway">
    <text evidence="1 9">Cell wall biogenesis; peptidoglycan biosynthesis.</text>
</comment>
<dbReference type="eggNOG" id="COG1376">
    <property type="taxonomic scope" value="Bacteria"/>
</dbReference>
<dbReference type="InterPro" id="IPR005490">
    <property type="entry name" value="LD_TPept_cat_dom"/>
</dbReference>
<keyword evidence="10" id="KW-0732">Signal</keyword>
<dbReference type="InterPro" id="IPR038063">
    <property type="entry name" value="Transpep_catalytic_dom"/>
</dbReference>
<name>B6JAF4_AFIC5</name>
<dbReference type="GO" id="GO:0008360">
    <property type="term" value="P:regulation of cell shape"/>
    <property type="evidence" value="ECO:0007669"/>
    <property type="project" value="UniProtKB-UniRule"/>
</dbReference>
<evidence type="ECO:0000256" key="10">
    <source>
        <dbReference type="SAM" id="SignalP"/>
    </source>
</evidence>
<reference evidence="12 13" key="1">
    <citation type="journal article" date="2011" name="J. Bacteriol.">
        <title>Complete genome sequences of the chemolithoautotrophic Oligotropha carboxidovorans strains OM4 and OM5.</title>
        <authorList>
            <person name="Volland S."/>
            <person name="Rachinger M."/>
            <person name="Strittmatter A."/>
            <person name="Daniel R."/>
            <person name="Gottschalk G."/>
            <person name="Meyer O."/>
        </authorList>
    </citation>
    <scope>NUCLEOTIDE SEQUENCE [LARGE SCALE GENOMIC DNA]</scope>
    <source>
        <strain evidence="13">ATCC 49405 / DSM 1227 / KCTC 32145 / OM5</strain>
    </source>
</reference>
<keyword evidence="4" id="KW-0808">Transferase</keyword>
<dbReference type="KEGG" id="ocg:OCA5_c01940"/>
<dbReference type="EMBL" id="CP002826">
    <property type="protein sequence ID" value="AEI04925.1"/>
    <property type="molecule type" value="Genomic_DNA"/>
</dbReference>
<dbReference type="PROSITE" id="PS52029">
    <property type="entry name" value="LD_TPASE"/>
    <property type="match status" value="1"/>
</dbReference>
<dbReference type="OrthoDB" id="9813664at2"/>
<keyword evidence="8 9" id="KW-0961">Cell wall biogenesis/degradation</keyword>
<keyword evidence="13" id="KW-1185">Reference proteome</keyword>
<organism evidence="12 13">
    <name type="scientific">Afipia carboxidovorans (strain ATCC 49405 / DSM 1227 / KCTC 32145 / OM5)</name>
    <name type="common">Oligotropha carboxidovorans</name>
    <dbReference type="NCBI Taxonomy" id="504832"/>
    <lineage>
        <taxon>Bacteria</taxon>
        <taxon>Pseudomonadati</taxon>
        <taxon>Pseudomonadota</taxon>
        <taxon>Alphaproteobacteria</taxon>
        <taxon>Hyphomicrobiales</taxon>
        <taxon>Nitrobacteraceae</taxon>
        <taxon>Afipia</taxon>
    </lineage>
</organism>
<dbReference type="GO" id="GO:0018104">
    <property type="term" value="P:peptidoglycan-protein cross-linking"/>
    <property type="evidence" value="ECO:0007669"/>
    <property type="project" value="TreeGrafter"/>
</dbReference>
<dbReference type="PANTHER" id="PTHR30582:SF24">
    <property type="entry name" value="L,D-TRANSPEPTIDASE ERFK_SRFK-RELATED"/>
    <property type="match status" value="1"/>
</dbReference>
<dbReference type="STRING" id="504832.OCA5_c01940"/>
<dbReference type="KEGG" id="oca:OCAR_4332"/>
<dbReference type="GO" id="GO:0071555">
    <property type="term" value="P:cell wall organization"/>
    <property type="evidence" value="ECO:0007669"/>
    <property type="project" value="UniProtKB-UniRule"/>
</dbReference>
<dbReference type="GO" id="GO:0016757">
    <property type="term" value="F:glycosyltransferase activity"/>
    <property type="evidence" value="ECO:0007669"/>
    <property type="project" value="UniProtKB-KW"/>
</dbReference>
<dbReference type="PATRIC" id="fig|504832.7.peg.205"/>
<evidence type="ECO:0000256" key="9">
    <source>
        <dbReference type="PROSITE-ProRule" id="PRU01373"/>
    </source>
</evidence>
<evidence type="ECO:0000256" key="8">
    <source>
        <dbReference type="ARBA" id="ARBA00023316"/>
    </source>
</evidence>
<keyword evidence="5" id="KW-0378">Hydrolase</keyword>
<dbReference type="GO" id="GO:0071972">
    <property type="term" value="F:peptidoglycan L,D-transpeptidase activity"/>
    <property type="evidence" value="ECO:0007669"/>
    <property type="project" value="TreeGrafter"/>
</dbReference>
<keyword evidence="7 9" id="KW-0573">Peptidoglycan synthesis</keyword>
<evidence type="ECO:0000256" key="3">
    <source>
        <dbReference type="ARBA" id="ARBA00022676"/>
    </source>
</evidence>
<evidence type="ECO:0000256" key="6">
    <source>
        <dbReference type="ARBA" id="ARBA00022960"/>
    </source>
</evidence>
<evidence type="ECO:0000256" key="1">
    <source>
        <dbReference type="ARBA" id="ARBA00004752"/>
    </source>
</evidence>
<dbReference type="CDD" id="cd16913">
    <property type="entry name" value="YkuD_like"/>
    <property type="match status" value="1"/>
</dbReference>
<dbReference type="GO" id="GO:0005576">
    <property type="term" value="C:extracellular region"/>
    <property type="evidence" value="ECO:0007669"/>
    <property type="project" value="TreeGrafter"/>
</dbReference>
<evidence type="ECO:0000256" key="4">
    <source>
        <dbReference type="ARBA" id="ARBA00022679"/>
    </source>
</evidence>
<dbReference type="Proteomes" id="UP000007730">
    <property type="component" value="Chromosome"/>
</dbReference>
<evidence type="ECO:0000259" key="11">
    <source>
        <dbReference type="PROSITE" id="PS52029"/>
    </source>
</evidence>
<feature type="active site" description="Nucleophile" evidence="9">
    <location>
        <position position="148"/>
    </location>
</feature>
<feature type="chain" id="PRO_5002844600" evidence="10">
    <location>
        <begin position="21"/>
        <end position="174"/>
    </location>
</feature>
<evidence type="ECO:0000313" key="12">
    <source>
        <dbReference type="EMBL" id="AEI04925.1"/>
    </source>
</evidence>
<dbReference type="Pfam" id="PF03734">
    <property type="entry name" value="YkuD"/>
    <property type="match status" value="1"/>
</dbReference>
<dbReference type="InterPro" id="IPR050979">
    <property type="entry name" value="LD-transpeptidase"/>
</dbReference>
<feature type="active site" description="Proton donor/acceptor" evidence="9">
    <location>
        <position position="132"/>
    </location>
</feature>
<dbReference type="AlphaFoldDB" id="B6JAF4"/>
<evidence type="ECO:0000313" key="13">
    <source>
        <dbReference type="Proteomes" id="UP000007730"/>
    </source>
</evidence>
<keyword evidence="3" id="KW-0328">Glycosyltransferase</keyword>
<evidence type="ECO:0000256" key="7">
    <source>
        <dbReference type="ARBA" id="ARBA00022984"/>
    </source>
</evidence>